<feature type="domain" description="Endonuclease/exonuclease/phosphatase" evidence="3">
    <location>
        <begin position="125"/>
        <end position="329"/>
    </location>
</feature>
<proteinExistence type="predicted"/>
<reference evidence="4 5" key="1">
    <citation type="submission" date="2019-02" db="EMBL/GenBank/DDBJ databases">
        <title>Deep-cultivation of Planctomycetes and their phenomic and genomic characterization uncovers novel biology.</title>
        <authorList>
            <person name="Wiegand S."/>
            <person name="Jogler M."/>
            <person name="Boedeker C."/>
            <person name="Pinto D."/>
            <person name="Vollmers J."/>
            <person name="Rivas-Marin E."/>
            <person name="Kohn T."/>
            <person name="Peeters S.H."/>
            <person name="Heuer A."/>
            <person name="Rast P."/>
            <person name="Oberbeckmann S."/>
            <person name="Bunk B."/>
            <person name="Jeske O."/>
            <person name="Meyerdierks A."/>
            <person name="Storesund J.E."/>
            <person name="Kallscheuer N."/>
            <person name="Luecker S."/>
            <person name="Lage O.M."/>
            <person name="Pohl T."/>
            <person name="Merkel B.J."/>
            <person name="Hornburger P."/>
            <person name="Mueller R.-W."/>
            <person name="Bruemmer F."/>
            <person name="Labrenz M."/>
            <person name="Spormann A.M."/>
            <person name="Op Den Camp H."/>
            <person name="Overmann J."/>
            <person name="Amann R."/>
            <person name="Jetten M.S.M."/>
            <person name="Mascher T."/>
            <person name="Medema M.H."/>
            <person name="Devos D.P."/>
            <person name="Kaster A.-K."/>
            <person name="Ovreas L."/>
            <person name="Rohde M."/>
            <person name="Galperin M.Y."/>
            <person name="Jogler C."/>
        </authorList>
    </citation>
    <scope>NUCLEOTIDE SEQUENCE [LARGE SCALE GENOMIC DNA]</scope>
    <source>
        <strain evidence="4 5">Poly59</strain>
    </source>
</reference>
<keyword evidence="2" id="KW-0472">Membrane</keyword>
<feature type="transmembrane region" description="Helical" evidence="2">
    <location>
        <begin position="56"/>
        <end position="76"/>
    </location>
</feature>
<keyword evidence="4" id="KW-0378">Hydrolase</keyword>
<organism evidence="4 5">
    <name type="scientific">Rubripirellula reticaptiva</name>
    <dbReference type="NCBI Taxonomy" id="2528013"/>
    <lineage>
        <taxon>Bacteria</taxon>
        <taxon>Pseudomonadati</taxon>
        <taxon>Planctomycetota</taxon>
        <taxon>Planctomycetia</taxon>
        <taxon>Pirellulales</taxon>
        <taxon>Pirellulaceae</taxon>
        <taxon>Rubripirellula</taxon>
    </lineage>
</organism>
<evidence type="ECO:0000256" key="1">
    <source>
        <dbReference type="SAM" id="MobiDB-lite"/>
    </source>
</evidence>
<keyword evidence="4" id="KW-0269">Exonuclease</keyword>
<keyword evidence="4" id="KW-0540">Nuclease</keyword>
<feature type="transmembrane region" description="Helical" evidence="2">
    <location>
        <begin position="24"/>
        <end position="44"/>
    </location>
</feature>
<dbReference type="Pfam" id="PF03372">
    <property type="entry name" value="Exo_endo_phos"/>
    <property type="match status" value="1"/>
</dbReference>
<gene>
    <name evidence="4" type="ORF">Poly59_57770</name>
</gene>
<evidence type="ECO:0000313" key="4">
    <source>
        <dbReference type="EMBL" id="TWU46804.1"/>
    </source>
</evidence>
<protein>
    <submittedName>
        <fullName evidence="4">Endonuclease/Exonuclease/phosphatase family protein</fullName>
    </submittedName>
</protein>
<feature type="compositionally biased region" description="Basic and acidic residues" evidence="1">
    <location>
        <begin position="364"/>
        <end position="376"/>
    </location>
</feature>
<keyword evidence="5" id="KW-1185">Reference proteome</keyword>
<dbReference type="InterPro" id="IPR036691">
    <property type="entry name" value="Endo/exonu/phosph_ase_sf"/>
</dbReference>
<sequence length="376" mass="42161">MKTNMNAKEPIESANEQLFLKRSAWGIACLLATGLILSAYIPLLPVDTWWVRIGDFPRVQLLVFYLIGIVVILAFYQRRLAKVLAVLLVGGVLTQLYWIFPYLPVAPHQVQAAKSSDSDARLRILSANVLQDNEDADALLRLIASEQPDVVVLLEINSRWVNDLTVLDDSFEFQVLHPLENKYGIAIYSKFPIERSKVRAFVKESIPSIDGVIRLRSGHPVRLLAVHPNPPRPGEDTTKRDAELVLVGREVKDGESTVVLGDMNDVGWSRTTDLFQEVSGLLDPRKGRGLYPTFNARSSIWRYPLDHLFHSDDFRVAEIRTLPPIGSDHFPLLVEISHEPAAKLTQEGPQLDVGDQEDAQDAVEAVRDPEALKEPE</sequence>
<dbReference type="GO" id="GO:0004527">
    <property type="term" value="F:exonuclease activity"/>
    <property type="evidence" value="ECO:0007669"/>
    <property type="project" value="UniProtKB-KW"/>
</dbReference>
<keyword evidence="4" id="KW-0255">Endonuclease</keyword>
<evidence type="ECO:0000313" key="5">
    <source>
        <dbReference type="Proteomes" id="UP000317977"/>
    </source>
</evidence>
<dbReference type="OrthoDB" id="9796594at2"/>
<keyword evidence="2" id="KW-0812">Transmembrane</keyword>
<dbReference type="Proteomes" id="UP000317977">
    <property type="component" value="Unassembled WGS sequence"/>
</dbReference>
<dbReference type="GO" id="GO:0004519">
    <property type="term" value="F:endonuclease activity"/>
    <property type="evidence" value="ECO:0007669"/>
    <property type="project" value="UniProtKB-KW"/>
</dbReference>
<evidence type="ECO:0000259" key="3">
    <source>
        <dbReference type="Pfam" id="PF03372"/>
    </source>
</evidence>
<dbReference type="Gene3D" id="3.60.10.10">
    <property type="entry name" value="Endonuclease/exonuclease/phosphatase"/>
    <property type="match status" value="1"/>
</dbReference>
<dbReference type="SUPFAM" id="SSF56219">
    <property type="entry name" value="DNase I-like"/>
    <property type="match status" value="1"/>
</dbReference>
<feature type="transmembrane region" description="Helical" evidence="2">
    <location>
        <begin position="83"/>
        <end position="100"/>
    </location>
</feature>
<evidence type="ECO:0000256" key="2">
    <source>
        <dbReference type="SAM" id="Phobius"/>
    </source>
</evidence>
<comment type="caution">
    <text evidence="4">The sequence shown here is derived from an EMBL/GenBank/DDBJ whole genome shotgun (WGS) entry which is preliminary data.</text>
</comment>
<keyword evidence="2" id="KW-1133">Transmembrane helix</keyword>
<feature type="region of interest" description="Disordered" evidence="1">
    <location>
        <begin position="345"/>
        <end position="376"/>
    </location>
</feature>
<accession>A0A5C6EEC2</accession>
<name>A0A5C6EEC2_9BACT</name>
<dbReference type="InterPro" id="IPR005135">
    <property type="entry name" value="Endo/exonuclease/phosphatase"/>
</dbReference>
<dbReference type="EMBL" id="SJPX01000006">
    <property type="protein sequence ID" value="TWU46804.1"/>
    <property type="molecule type" value="Genomic_DNA"/>
</dbReference>
<dbReference type="AlphaFoldDB" id="A0A5C6EEC2"/>